<evidence type="ECO:0000313" key="2">
    <source>
        <dbReference type="EMBL" id="CAL0304739.1"/>
    </source>
</evidence>
<feature type="domain" description="Glutaredoxin" evidence="1">
    <location>
        <begin position="134"/>
        <end position="200"/>
    </location>
</feature>
<evidence type="ECO:0000313" key="3">
    <source>
        <dbReference type="Proteomes" id="UP001497480"/>
    </source>
</evidence>
<dbReference type="SUPFAM" id="SSF52833">
    <property type="entry name" value="Thioredoxin-like"/>
    <property type="match status" value="1"/>
</dbReference>
<dbReference type="EMBL" id="CAXHTB010000004">
    <property type="protein sequence ID" value="CAL0304739.1"/>
    <property type="molecule type" value="Genomic_DNA"/>
</dbReference>
<dbReference type="InterPro" id="IPR036249">
    <property type="entry name" value="Thioredoxin-like_sf"/>
</dbReference>
<sequence length="241" mass="27286">MVSYLQFTMWPKLWGSRKTRQLETAKSLPSSSLLSSLSSLSFLPSSLSSPPLSSPPSSLPFPSKSRKFSCSSFKDIDTLRNPEVDSHKYPSLFRKFHISKSLLPSIITPTATHTIQTQPNPITCPPYSDNKTVVLYFTTLRVVRRTYEDCCAVRSILKGFGVAIDERDVSIDSRFRDELRVIMGRWNVPLPCVFIGGKYIGNAEDIKRLHNNDNLHGLIERLPRSKVKTKTFDIYLDVDSI</sequence>
<name>A0AAV1W6T6_LUPLU</name>
<proteinExistence type="predicted"/>
<protein>
    <recommendedName>
        <fullName evidence="1">Glutaredoxin domain-containing protein</fullName>
    </recommendedName>
</protein>
<dbReference type="Pfam" id="PF00462">
    <property type="entry name" value="Glutaredoxin"/>
    <property type="match status" value="1"/>
</dbReference>
<dbReference type="Gene3D" id="3.40.30.10">
    <property type="entry name" value="Glutaredoxin"/>
    <property type="match status" value="1"/>
</dbReference>
<gene>
    <name evidence="2" type="ORF">LLUT_LOCUS5799</name>
</gene>
<dbReference type="AlphaFoldDB" id="A0AAV1W6T6"/>
<organism evidence="2 3">
    <name type="scientific">Lupinus luteus</name>
    <name type="common">European yellow lupine</name>
    <dbReference type="NCBI Taxonomy" id="3873"/>
    <lineage>
        <taxon>Eukaryota</taxon>
        <taxon>Viridiplantae</taxon>
        <taxon>Streptophyta</taxon>
        <taxon>Embryophyta</taxon>
        <taxon>Tracheophyta</taxon>
        <taxon>Spermatophyta</taxon>
        <taxon>Magnoliopsida</taxon>
        <taxon>eudicotyledons</taxon>
        <taxon>Gunneridae</taxon>
        <taxon>Pentapetalae</taxon>
        <taxon>rosids</taxon>
        <taxon>fabids</taxon>
        <taxon>Fabales</taxon>
        <taxon>Fabaceae</taxon>
        <taxon>Papilionoideae</taxon>
        <taxon>50 kb inversion clade</taxon>
        <taxon>genistoids sensu lato</taxon>
        <taxon>core genistoids</taxon>
        <taxon>Genisteae</taxon>
        <taxon>Lupinus</taxon>
    </lineage>
</organism>
<keyword evidence="3" id="KW-1185">Reference proteome</keyword>
<dbReference type="PANTHER" id="PTHR45669:SF25">
    <property type="entry name" value="GLUTAREDOXIN (GRX) FAMILY PROTEIN"/>
    <property type="match status" value="1"/>
</dbReference>
<dbReference type="PANTHER" id="PTHR45669">
    <property type="entry name" value="GLUTAREDOXIN DOMAIN-CONTAINING CYSTEINE-RICH PROTEIN CG12206-RELATED"/>
    <property type="match status" value="1"/>
</dbReference>
<evidence type="ECO:0000259" key="1">
    <source>
        <dbReference type="Pfam" id="PF00462"/>
    </source>
</evidence>
<reference evidence="2 3" key="1">
    <citation type="submission" date="2024-03" db="EMBL/GenBank/DDBJ databases">
        <authorList>
            <person name="Martinez-Hernandez J."/>
        </authorList>
    </citation>
    <scope>NUCLEOTIDE SEQUENCE [LARGE SCALE GENOMIC DNA]</scope>
</reference>
<dbReference type="InterPro" id="IPR002109">
    <property type="entry name" value="Glutaredoxin"/>
</dbReference>
<dbReference type="Proteomes" id="UP001497480">
    <property type="component" value="Unassembled WGS sequence"/>
</dbReference>
<accession>A0AAV1W6T6</accession>
<dbReference type="PROSITE" id="PS51354">
    <property type="entry name" value="GLUTAREDOXIN_2"/>
    <property type="match status" value="1"/>
</dbReference>
<comment type="caution">
    <text evidence="2">The sequence shown here is derived from an EMBL/GenBank/DDBJ whole genome shotgun (WGS) entry which is preliminary data.</text>
</comment>